<keyword evidence="6 19" id="KW-0328">Glycosyltransferase</keyword>
<dbReference type="Gene3D" id="1.10.3810.10">
    <property type="entry name" value="Biosynthetic peptidoglycan transglycosylase-like"/>
    <property type="match status" value="1"/>
</dbReference>
<dbReference type="InterPro" id="IPR050396">
    <property type="entry name" value="Glycosyltr_51/Transpeptidase"/>
</dbReference>
<comment type="similarity">
    <text evidence="3">In the N-terminal section; belongs to the glycosyltransferase 51 family.</text>
</comment>
<dbReference type="InterPro" id="IPR012338">
    <property type="entry name" value="Beta-lactam/transpept-like"/>
</dbReference>
<comment type="catalytic activity">
    <reaction evidence="13">
        <text>Preferential cleavage: (Ac)2-L-Lys-D-Ala-|-D-Ala. Also transpeptidation of peptidyl-alanyl moieties that are N-acyl substituents of D-alanine.</text>
        <dbReference type="EC" id="3.4.16.4"/>
    </reaction>
</comment>
<feature type="compositionally biased region" description="Basic and acidic residues" evidence="15">
    <location>
        <begin position="686"/>
        <end position="697"/>
    </location>
</feature>
<dbReference type="InterPro" id="IPR023346">
    <property type="entry name" value="Lysozyme-like_dom_sf"/>
</dbReference>
<dbReference type="AlphaFoldDB" id="A0A6J4U7T9"/>
<dbReference type="UniPathway" id="UPA00219"/>
<dbReference type="InterPro" id="IPR036950">
    <property type="entry name" value="PBP_transglycosylase"/>
</dbReference>
<keyword evidence="8 19" id="KW-0378">Hydrolase</keyword>
<dbReference type="Gene3D" id="3.40.710.10">
    <property type="entry name" value="DD-peptidase/beta-lactamase superfamily"/>
    <property type="match status" value="1"/>
</dbReference>
<dbReference type="GO" id="GO:0008658">
    <property type="term" value="F:penicillin binding"/>
    <property type="evidence" value="ECO:0007669"/>
    <property type="project" value="InterPro"/>
</dbReference>
<evidence type="ECO:0000256" key="14">
    <source>
        <dbReference type="ARBA" id="ARBA00049902"/>
    </source>
</evidence>
<evidence type="ECO:0000259" key="17">
    <source>
        <dbReference type="Pfam" id="PF00905"/>
    </source>
</evidence>
<comment type="catalytic activity">
    <reaction evidence="14">
        <text>[GlcNAc-(1-&gt;4)-Mur2Ac(oyl-L-Ala-gamma-D-Glu-L-Lys-D-Ala-D-Ala)](n)-di-trans,octa-cis-undecaprenyl diphosphate + beta-D-GlcNAc-(1-&gt;4)-Mur2Ac(oyl-L-Ala-gamma-D-Glu-L-Lys-D-Ala-D-Ala)-di-trans,octa-cis-undecaprenyl diphosphate = [GlcNAc-(1-&gt;4)-Mur2Ac(oyl-L-Ala-gamma-D-Glu-L-Lys-D-Ala-D-Ala)](n+1)-di-trans,octa-cis-undecaprenyl diphosphate + di-trans,octa-cis-undecaprenyl diphosphate + H(+)</text>
        <dbReference type="Rhea" id="RHEA:23708"/>
        <dbReference type="Rhea" id="RHEA-COMP:9602"/>
        <dbReference type="Rhea" id="RHEA-COMP:9603"/>
        <dbReference type="ChEBI" id="CHEBI:15378"/>
        <dbReference type="ChEBI" id="CHEBI:58405"/>
        <dbReference type="ChEBI" id="CHEBI:60033"/>
        <dbReference type="ChEBI" id="CHEBI:78435"/>
        <dbReference type="EC" id="2.4.99.28"/>
    </reaction>
</comment>
<feature type="region of interest" description="Disordered" evidence="15">
    <location>
        <begin position="622"/>
        <end position="642"/>
    </location>
</feature>
<evidence type="ECO:0000256" key="6">
    <source>
        <dbReference type="ARBA" id="ARBA00022676"/>
    </source>
</evidence>
<evidence type="ECO:0000256" key="11">
    <source>
        <dbReference type="ARBA" id="ARBA00023268"/>
    </source>
</evidence>
<feature type="domain" description="Penicillin-binding protein transpeptidase" evidence="17">
    <location>
        <begin position="347"/>
        <end position="613"/>
    </location>
</feature>
<evidence type="ECO:0000256" key="7">
    <source>
        <dbReference type="ARBA" id="ARBA00022679"/>
    </source>
</evidence>
<dbReference type="GO" id="GO:0008955">
    <property type="term" value="F:peptidoglycan glycosyltransferase activity"/>
    <property type="evidence" value="ECO:0007669"/>
    <property type="project" value="UniProtKB-EC"/>
</dbReference>
<evidence type="ECO:0000256" key="3">
    <source>
        <dbReference type="ARBA" id="ARBA00007739"/>
    </source>
</evidence>
<dbReference type="Pfam" id="PF00912">
    <property type="entry name" value="Transgly"/>
    <property type="match status" value="1"/>
</dbReference>
<dbReference type="GO" id="GO:0006508">
    <property type="term" value="P:proteolysis"/>
    <property type="evidence" value="ECO:0007669"/>
    <property type="project" value="UniProtKB-KW"/>
</dbReference>
<keyword evidence="12" id="KW-0961">Cell wall biogenesis/degradation</keyword>
<keyword evidence="16" id="KW-0472">Membrane</keyword>
<evidence type="ECO:0000259" key="18">
    <source>
        <dbReference type="Pfam" id="PF00912"/>
    </source>
</evidence>
<keyword evidence="4" id="KW-0121">Carboxypeptidase</keyword>
<evidence type="ECO:0000256" key="8">
    <source>
        <dbReference type="ARBA" id="ARBA00022801"/>
    </source>
</evidence>
<dbReference type="InterPro" id="IPR001264">
    <property type="entry name" value="Glyco_trans_51"/>
</dbReference>
<dbReference type="GO" id="GO:0008360">
    <property type="term" value="P:regulation of cell shape"/>
    <property type="evidence" value="ECO:0007669"/>
    <property type="project" value="UniProtKB-KW"/>
</dbReference>
<comment type="pathway">
    <text evidence="1">Cell wall biogenesis; peptidoglycan biosynthesis.</text>
</comment>
<dbReference type="GO" id="GO:0071555">
    <property type="term" value="P:cell wall organization"/>
    <property type="evidence" value="ECO:0007669"/>
    <property type="project" value="UniProtKB-KW"/>
</dbReference>
<keyword evidence="5" id="KW-0645">Protease</keyword>
<evidence type="ECO:0000256" key="16">
    <source>
        <dbReference type="SAM" id="Phobius"/>
    </source>
</evidence>
<dbReference type="InterPro" id="IPR001460">
    <property type="entry name" value="PCN-bd_Tpept"/>
</dbReference>
<keyword evidence="16" id="KW-0812">Transmembrane</keyword>
<dbReference type="EMBL" id="CADCVX010000679">
    <property type="protein sequence ID" value="CAA9540996.1"/>
    <property type="molecule type" value="Genomic_DNA"/>
</dbReference>
<evidence type="ECO:0000256" key="15">
    <source>
        <dbReference type="SAM" id="MobiDB-lite"/>
    </source>
</evidence>
<keyword evidence="9" id="KW-0133">Cell shape</keyword>
<sequence length="710" mass="76594">MAFDTVERADPDREGTIAELEARLAALRAPAPPTAPIEPEAVPLPPRRRRKWLRWVLLAIALLFGYLAVTTPLGRALEPLPAPAMLLVSADGQPIARRGAMKLAPVEVADLPKHVPMAFVSIEDRRFYGHLGIDPKGIARAAWVNLRAGGVREGGSTITQQLAKTAFLTSDQNMTRKFREVLIAGWLEAWLTKDEILGRYMSSIYFGDGVYGIRAAARHYFGREPAALSISQAAMLAGIVKAPSRLAPTNDLRRARARAELVEAALVREGVITERQARLAKPAAILRRRAELPTGTYFADWAWPQARRVADADYGEVRVATTLDSKLQKIAVRAIGRARLGGAQAALVAMRPDGRVVAMVGGRSYKASRFNRATQAKRQPGSTFKLFTYLAAIRAGMRPDDMVRDDPITVGEWSPRNYDGRYRGTVSLADAFSRSSNVAAVRLQERVGREAVAKAARDLGIATPLTGEASLSLGTSDTTLLAMTAAYAAVADGRYPVRPRGVTDEGDAKGWFGLGGIADGLSRGRLRSGEAAAMRELLGDAIAKGTGRAARLSVPAFGKTGTTQDHRDAMFIGFAGEGEDALVVGVWVGHDDNRPMKGMTGGGVPARIWRDFMGPALGVRPAAAPRRPVPATPAPADIPEIPDEFVLPPEAADIERSAEEVGRAIERLGRDAPTIEDLETVAREGRRLAEEVGREAEQALEEPPPPEERQ</sequence>
<evidence type="ECO:0000256" key="13">
    <source>
        <dbReference type="ARBA" id="ARBA00034000"/>
    </source>
</evidence>
<evidence type="ECO:0000256" key="2">
    <source>
        <dbReference type="ARBA" id="ARBA00007090"/>
    </source>
</evidence>
<feature type="transmembrane region" description="Helical" evidence="16">
    <location>
        <begin position="52"/>
        <end position="69"/>
    </location>
</feature>
<gene>
    <name evidence="19" type="ORF">AVDCRST_MAG91-3858</name>
</gene>
<evidence type="ECO:0000256" key="5">
    <source>
        <dbReference type="ARBA" id="ARBA00022670"/>
    </source>
</evidence>
<name>A0A6J4U7T9_9SPHN</name>
<dbReference type="PANTHER" id="PTHR32282">
    <property type="entry name" value="BINDING PROTEIN TRANSPEPTIDASE, PUTATIVE-RELATED"/>
    <property type="match status" value="1"/>
</dbReference>
<dbReference type="SUPFAM" id="SSF53955">
    <property type="entry name" value="Lysozyme-like"/>
    <property type="match status" value="1"/>
</dbReference>
<evidence type="ECO:0000256" key="9">
    <source>
        <dbReference type="ARBA" id="ARBA00022960"/>
    </source>
</evidence>
<dbReference type="PANTHER" id="PTHR32282:SF33">
    <property type="entry name" value="PEPTIDOGLYCAN GLYCOSYLTRANSFERASE"/>
    <property type="match status" value="1"/>
</dbReference>
<keyword evidence="10" id="KW-0573">Peptidoglycan synthesis</keyword>
<dbReference type="EC" id="3.4.-.-" evidence="19"/>
<accession>A0A6J4U7T9</accession>
<keyword evidence="16" id="KW-1133">Transmembrane helix</keyword>
<organism evidence="19">
    <name type="scientific">uncultured Sphingomonadaceae bacterium</name>
    <dbReference type="NCBI Taxonomy" id="169976"/>
    <lineage>
        <taxon>Bacteria</taxon>
        <taxon>Pseudomonadati</taxon>
        <taxon>Pseudomonadota</taxon>
        <taxon>Alphaproteobacteria</taxon>
        <taxon>Sphingomonadales</taxon>
        <taxon>Sphingomonadaceae</taxon>
        <taxon>environmental samples</taxon>
    </lineage>
</organism>
<dbReference type="EC" id="2.4.1.129" evidence="19"/>
<keyword evidence="7 19" id="KW-0808">Transferase</keyword>
<feature type="domain" description="Glycosyl transferase family 51" evidence="18">
    <location>
        <begin position="93"/>
        <end position="263"/>
    </location>
</feature>
<dbReference type="SUPFAM" id="SSF56601">
    <property type="entry name" value="beta-lactamase/transpeptidase-like"/>
    <property type="match status" value="1"/>
</dbReference>
<protein>
    <submittedName>
        <fullName evidence="19">Multimodular transpeptidase-transglycosylase</fullName>
        <ecNumber evidence="19">2.4.1.129</ecNumber>
        <ecNumber evidence="19">3.4.-.-</ecNumber>
    </submittedName>
</protein>
<evidence type="ECO:0000256" key="10">
    <source>
        <dbReference type="ARBA" id="ARBA00022984"/>
    </source>
</evidence>
<comment type="similarity">
    <text evidence="2">In the C-terminal section; belongs to the transpeptidase family.</text>
</comment>
<dbReference type="GO" id="GO:0009002">
    <property type="term" value="F:serine-type D-Ala-D-Ala carboxypeptidase activity"/>
    <property type="evidence" value="ECO:0007669"/>
    <property type="project" value="UniProtKB-EC"/>
</dbReference>
<dbReference type="GO" id="GO:0009252">
    <property type="term" value="P:peptidoglycan biosynthetic process"/>
    <property type="evidence" value="ECO:0007669"/>
    <property type="project" value="UniProtKB-UniPathway"/>
</dbReference>
<evidence type="ECO:0000256" key="1">
    <source>
        <dbReference type="ARBA" id="ARBA00004752"/>
    </source>
</evidence>
<reference evidence="19" key="1">
    <citation type="submission" date="2020-02" db="EMBL/GenBank/DDBJ databases">
        <authorList>
            <person name="Meier V. D."/>
        </authorList>
    </citation>
    <scope>NUCLEOTIDE SEQUENCE</scope>
    <source>
        <strain evidence="19">AVDCRST_MAG91</strain>
    </source>
</reference>
<evidence type="ECO:0000256" key="4">
    <source>
        <dbReference type="ARBA" id="ARBA00022645"/>
    </source>
</evidence>
<keyword evidence="11" id="KW-0511">Multifunctional enzyme</keyword>
<dbReference type="GO" id="GO:0030288">
    <property type="term" value="C:outer membrane-bounded periplasmic space"/>
    <property type="evidence" value="ECO:0007669"/>
    <property type="project" value="TreeGrafter"/>
</dbReference>
<feature type="region of interest" description="Disordered" evidence="15">
    <location>
        <begin position="686"/>
        <end position="710"/>
    </location>
</feature>
<dbReference type="Pfam" id="PF00905">
    <property type="entry name" value="Transpeptidase"/>
    <property type="match status" value="1"/>
</dbReference>
<proteinExistence type="inferred from homology"/>
<dbReference type="FunFam" id="1.10.3810.10:FF:000001">
    <property type="entry name" value="Penicillin-binding protein 1A"/>
    <property type="match status" value="1"/>
</dbReference>
<evidence type="ECO:0000313" key="19">
    <source>
        <dbReference type="EMBL" id="CAA9540996.1"/>
    </source>
</evidence>
<evidence type="ECO:0000256" key="12">
    <source>
        <dbReference type="ARBA" id="ARBA00023316"/>
    </source>
</evidence>